<dbReference type="InterPro" id="IPR050600">
    <property type="entry name" value="SETD3_SETD6_MTase"/>
</dbReference>
<evidence type="ECO:0000259" key="1">
    <source>
        <dbReference type="PROSITE" id="PS50280"/>
    </source>
</evidence>
<dbReference type="SUPFAM" id="SSF82199">
    <property type="entry name" value="SET domain"/>
    <property type="match status" value="1"/>
</dbReference>
<name>A0A9P4R9K3_9PLEO</name>
<feature type="domain" description="SET" evidence="1">
    <location>
        <begin position="26"/>
        <end position="241"/>
    </location>
</feature>
<dbReference type="OrthoDB" id="341421at2759"/>
<proteinExistence type="predicted"/>
<dbReference type="PROSITE" id="PS50280">
    <property type="entry name" value="SET"/>
    <property type="match status" value="1"/>
</dbReference>
<dbReference type="InterPro" id="IPR001214">
    <property type="entry name" value="SET_dom"/>
</dbReference>
<dbReference type="PANTHER" id="PTHR13271:SF137">
    <property type="entry name" value="SET DOMAIN-CONTAINING PROTEIN"/>
    <property type="match status" value="1"/>
</dbReference>
<dbReference type="GO" id="GO:0016279">
    <property type="term" value="F:protein-lysine N-methyltransferase activity"/>
    <property type="evidence" value="ECO:0007669"/>
    <property type="project" value="UniProtKB-ARBA"/>
</dbReference>
<protein>
    <submittedName>
        <fullName evidence="2">SET domain-containing protein</fullName>
    </submittedName>
</protein>
<dbReference type="PANTHER" id="PTHR13271">
    <property type="entry name" value="UNCHARACTERIZED PUTATIVE METHYLTRANSFERASE"/>
    <property type="match status" value="1"/>
</dbReference>
<reference evidence="2" key="1">
    <citation type="journal article" date="2020" name="Stud. Mycol.">
        <title>101 Dothideomycetes genomes: a test case for predicting lifestyles and emergence of pathogens.</title>
        <authorList>
            <person name="Haridas S."/>
            <person name="Albert R."/>
            <person name="Binder M."/>
            <person name="Bloem J."/>
            <person name="Labutti K."/>
            <person name="Salamov A."/>
            <person name="Andreopoulos B."/>
            <person name="Baker S."/>
            <person name="Barry K."/>
            <person name="Bills G."/>
            <person name="Bluhm B."/>
            <person name="Cannon C."/>
            <person name="Castanera R."/>
            <person name="Culley D."/>
            <person name="Daum C."/>
            <person name="Ezra D."/>
            <person name="Gonzalez J."/>
            <person name="Henrissat B."/>
            <person name="Kuo A."/>
            <person name="Liang C."/>
            <person name="Lipzen A."/>
            <person name="Lutzoni F."/>
            <person name="Magnuson J."/>
            <person name="Mondo S."/>
            <person name="Nolan M."/>
            <person name="Ohm R."/>
            <person name="Pangilinan J."/>
            <person name="Park H.-J."/>
            <person name="Ramirez L."/>
            <person name="Alfaro M."/>
            <person name="Sun H."/>
            <person name="Tritt A."/>
            <person name="Yoshinaga Y."/>
            <person name="Zwiers L.-H."/>
            <person name="Turgeon B."/>
            <person name="Goodwin S."/>
            <person name="Spatafora J."/>
            <person name="Crous P."/>
            <person name="Grigoriev I."/>
        </authorList>
    </citation>
    <scope>NUCLEOTIDE SEQUENCE</scope>
    <source>
        <strain evidence="2">CBS 125425</strain>
    </source>
</reference>
<dbReference type="Proteomes" id="UP000799444">
    <property type="component" value="Unassembled WGS sequence"/>
</dbReference>
<evidence type="ECO:0000313" key="2">
    <source>
        <dbReference type="EMBL" id="KAF2741527.1"/>
    </source>
</evidence>
<dbReference type="Pfam" id="PF00856">
    <property type="entry name" value="SET"/>
    <property type="match status" value="1"/>
</dbReference>
<dbReference type="AlphaFoldDB" id="A0A9P4R9K3"/>
<comment type="caution">
    <text evidence="2">The sequence shown here is derived from an EMBL/GenBank/DDBJ whole genome shotgun (WGS) entry which is preliminary data.</text>
</comment>
<organism evidence="2 3">
    <name type="scientific">Polyplosphaeria fusca</name>
    <dbReference type="NCBI Taxonomy" id="682080"/>
    <lineage>
        <taxon>Eukaryota</taxon>
        <taxon>Fungi</taxon>
        <taxon>Dikarya</taxon>
        <taxon>Ascomycota</taxon>
        <taxon>Pezizomycotina</taxon>
        <taxon>Dothideomycetes</taxon>
        <taxon>Pleosporomycetidae</taxon>
        <taxon>Pleosporales</taxon>
        <taxon>Tetraplosphaeriaceae</taxon>
        <taxon>Polyplosphaeria</taxon>
    </lineage>
</organism>
<accession>A0A9P4R9K3</accession>
<dbReference type="EMBL" id="ML996097">
    <property type="protein sequence ID" value="KAF2741527.1"/>
    <property type="molecule type" value="Genomic_DNA"/>
</dbReference>
<sequence length="399" mass="44589">MAAALDPEEEHIRFVDWAKANGVTINGVAPAKFAGRGMGIVATRDIKEGERLVHVRHNSLISVTSSSVRSHDFAANATVHGKLAAFLALEYANKSSRHHQWQEVWPTQAEFSTILPINWPKKLQNLLPHAAKALLTTQQTKLTLDLETQHPPISTPLYTYCWLIVNTRTFFWDYPNLPTTSPYLPKKRALLKADDCYAMCPFMDYFNHTTIGCDPTHDSKGYQVTADRAYAAGSEIYVSYGAHTNDLLLVEYGFVLDDNASDAVLLDHLLLPLLDERQMAVLRDDGFWAKYMVTATAPWTCHRTQAVVRLLVLPAARYSAFVAGTDDGGAEQEMVNKYLLNLMTKYSREVMEIVDEVEGLVVGVDEGGERVVGEQKNVLLRRWKQIRDIVNAAVRGLGG</sequence>
<keyword evidence="3" id="KW-1185">Reference proteome</keyword>
<dbReference type="Gene3D" id="3.90.1410.10">
    <property type="entry name" value="set domain protein methyltransferase, domain 1"/>
    <property type="match status" value="1"/>
</dbReference>
<dbReference type="InterPro" id="IPR046341">
    <property type="entry name" value="SET_dom_sf"/>
</dbReference>
<gene>
    <name evidence="2" type="ORF">EJ04DRAFT_539606</name>
</gene>
<evidence type="ECO:0000313" key="3">
    <source>
        <dbReference type="Proteomes" id="UP000799444"/>
    </source>
</evidence>